<sequence length="333" mass="38044">MARGNQMARQWKIIQALLTSKTGKTVGDLHKILDLTCDKRSVYRDIQDLEAAGFPLMCETVNGAQYWSVMEHARNPLPIPHKVEELIALYLSKDMMVDLKGTSIYKDLDSLFTKIKAGIHESFHDYLEQSGPLPVVSFQHSAGQLEKMTEEMVSRLEAAIQAKQYVDMTYFTQSRKTETQRRVAPYTLLVSQGSIYLIGHCELRQEVRFFAVNRIRKLVVSDATYVIPEDFQLDQFMKPSFGIYQGPETHVKIRFSSEVADLIKERVWHPSQIITDHTDGSILFVVTVAGTEEIQRWVMGWGEYAMVLEPESLRQDILTGITQMVETYQAVQG</sequence>
<dbReference type="InterPro" id="IPR057727">
    <property type="entry name" value="WCX_dom"/>
</dbReference>
<evidence type="ECO:0000259" key="2">
    <source>
        <dbReference type="Pfam" id="PF25583"/>
    </source>
</evidence>
<dbReference type="EMBL" id="AP024488">
    <property type="protein sequence ID" value="BCS97409.1"/>
    <property type="molecule type" value="Genomic_DNA"/>
</dbReference>
<gene>
    <name evidence="3" type="ORF">DSLASN_30410</name>
</gene>
<accession>A0ABM7PIK4</accession>
<dbReference type="Pfam" id="PF13280">
    <property type="entry name" value="WYL"/>
    <property type="match status" value="1"/>
</dbReference>
<dbReference type="PANTHER" id="PTHR34580">
    <property type="match status" value="1"/>
</dbReference>
<dbReference type="InterPro" id="IPR026881">
    <property type="entry name" value="WYL_dom"/>
</dbReference>
<dbReference type="Proteomes" id="UP001320148">
    <property type="component" value="Chromosome"/>
</dbReference>
<reference evidence="3 4" key="1">
    <citation type="submission" date="2021-02" db="EMBL/GenBank/DDBJ databases">
        <title>Complete genome of Desulfoluna sp. strain ASN36.</title>
        <authorList>
            <person name="Takahashi A."/>
            <person name="Kojima H."/>
            <person name="Fukui M."/>
        </authorList>
    </citation>
    <scope>NUCLEOTIDE SEQUENCE [LARGE SCALE GENOMIC DNA]</scope>
    <source>
        <strain evidence="3 4">ASN36</strain>
    </source>
</reference>
<dbReference type="PANTHER" id="PTHR34580:SF1">
    <property type="entry name" value="PROTEIN PAFC"/>
    <property type="match status" value="1"/>
</dbReference>
<keyword evidence="4" id="KW-1185">Reference proteome</keyword>
<feature type="domain" description="WYL" evidence="1">
    <location>
        <begin position="152"/>
        <end position="219"/>
    </location>
</feature>
<dbReference type="PROSITE" id="PS52050">
    <property type="entry name" value="WYL"/>
    <property type="match status" value="1"/>
</dbReference>
<evidence type="ECO:0000313" key="4">
    <source>
        <dbReference type="Proteomes" id="UP001320148"/>
    </source>
</evidence>
<proteinExistence type="predicted"/>
<organism evidence="3 4">
    <name type="scientific">Desulfoluna limicola</name>
    <dbReference type="NCBI Taxonomy" id="2810562"/>
    <lineage>
        <taxon>Bacteria</taxon>
        <taxon>Pseudomonadati</taxon>
        <taxon>Thermodesulfobacteriota</taxon>
        <taxon>Desulfobacteria</taxon>
        <taxon>Desulfobacterales</taxon>
        <taxon>Desulfolunaceae</taxon>
        <taxon>Desulfoluna</taxon>
    </lineage>
</organism>
<dbReference type="InterPro" id="IPR051534">
    <property type="entry name" value="CBASS_pafABC_assoc_protein"/>
</dbReference>
<evidence type="ECO:0000313" key="3">
    <source>
        <dbReference type="EMBL" id="BCS97409.1"/>
    </source>
</evidence>
<dbReference type="Pfam" id="PF25583">
    <property type="entry name" value="WCX"/>
    <property type="match status" value="1"/>
</dbReference>
<evidence type="ECO:0000259" key="1">
    <source>
        <dbReference type="Pfam" id="PF13280"/>
    </source>
</evidence>
<feature type="domain" description="WCX" evidence="2">
    <location>
        <begin position="248"/>
        <end position="324"/>
    </location>
</feature>
<protein>
    <submittedName>
        <fullName evidence="3">Transcriptional regulator</fullName>
    </submittedName>
</protein>
<name>A0ABM7PIK4_9BACT</name>